<dbReference type="InterPro" id="IPR001005">
    <property type="entry name" value="SANT/Myb"/>
</dbReference>
<evidence type="ECO:0000256" key="4">
    <source>
        <dbReference type="ARBA" id="ARBA00023125"/>
    </source>
</evidence>
<reference evidence="9 10" key="1">
    <citation type="submission" date="2020-08" db="EMBL/GenBank/DDBJ databases">
        <title>Plant Genome Project.</title>
        <authorList>
            <person name="Zhang R.-G."/>
        </authorList>
    </citation>
    <scope>NUCLEOTIDE SEQUENCE [LARGE SCALE GENOMIC DNA]</scope>
    <source>
        <tissue evidence="9">Rhizome</tissue>
    </source>
</reference>
<protein>
    <submittedName>
        <fullName evidence="9">Uncharacterized protein</fullName>
    </submittedName>
</protein>
<organism evidence="9 10">
    <name type="scientific">Zingiber officinale</name>
    <name type="common">Ginger</name>
    <name type="synonym">Amomum zingiber</name>
    <dbReference type="NCBI Taxonomy" id="94328"/>
    <lineage>
        <taxon>Eukaryota</taxon>
        <taxon>Viridiplantae</taxon>
        <taxon>Streptophyta</taxon>
        <taxon>Embryophyta</taxon>
        <taxon>Tracheophyta</taxon>
        <taxon>Spermatophyta</taxon>
        <taxon>Magnoliopsida</taxon>
        <taxon>Liliopsida</taxon>
        <taxon>Zingiberales</taxon>
        <taxon>Zingiberaceae</taxon>
        <taxon>Zingiber</taxon>
    </lineage>
</organism>
<feature type="domain" description="Myb-like" evidence="7">
    <location>
        <begin position="1"/>
        <end position="43"/>
    </location>
</feature>
<evidence type="ECO:0000313" key="10">
    <source>
        <dbReference type="Proteomes" id="UP000734854"/>
    </source>
</evidence>
<comment type="subcellular location">
    <subcellularLocation>
        <location evidence="1">Nucleus</location>
    </subcellularLocation>
</comment>
<dbReference type="InterPro" id="IPR009057">
    <property type="entry name" value="Homeodomain-like_sf"/>
</dbReference>
<dbReference type="Proteomes" id="UP000734854">
    <property type="component" value="Unassembled WGS sequence"/>
</dbReference>
<dbReference type="GO" id="GO:0003677">
    <property type="term" value="F:DNA binding"/>
    <property type="evidence" value="ECO:0007669"/>
    <property type="project" value="UniProtKB-KW"/>
</dbReference>
<evidence type="ECO:0000313" key="9">
    <source>
        <dbReference type="EMBL" id="KAG6528112.1"/>
    </source>
</evidence>
<evidence type="ECO:0000256" key="6">
    <source>
        <dbReference type="ARBA" id="ARBA00023242"/>
    </source>
</evidence>
<evidence type="ECO:0000256" key="2">
    <source>
        <dbReference type="ARBA" id="ARBA00022737"/>
    </source>
</evidence>
<keyword evidence="6" id="KW-0539">Nucleus</keyword>
<gene>
    <name evidence="9" type="ORF">ZIOFF_010261</name>
</gene>
<accession>A0A8J5HZF0</accession>
<evidence type="ECO:0000259" key="7">
    <source>
        <dbReference type="PROSITE" id="PS50090"/>
    </source>
</evidence>
<dbReference type="Pfam" id="PF00249">
    <property type="entry name" value="Myb_DNA-binding"/>
    <property type="match status" value="1"/>
</dbReference>
<proteinExistence type="predicted"/>
<dbReference type="Pfam" id="PF17927">
    <property type="entry name" value="Ins134_P3_kin_N"/>
    <property type="match status" value="1"/>
</dbReference>
<dbReference type="InterPro" id="IPR017930">
    <property type="entry name" value="Myb_dom"/>
</dbReference>
<keyword evidence="4" id="KW-0238">DNA-binding</keyword>
<keyword evidence="2" id="KW-0677">Repeat</keyword>
<keyword evidence="10" id="KW-1185">Reference proteome</keyword>
<dbReference type="EMBL" id="JACMSC010000003">
    <property type="protein sequence ID" value="KAG6528112.1"/>
    <property type="molecule type" value="Genomic_DNA"/>
</dbReference>
<evidence type="ECO:0000259" key="8">
    <source>
        <dbReference type="PROSITE" id="PS51294"/>
    </source>
</evidence>
<dbReference type="CDD" id="cd00167">
    <property type="entry name" value="SANT"/>
    <property type="match status" value="1"/>
</dbReference>
<dbReference type="PANTHER" id="PTHR47995">
    <property type="entry name" value="TRANSCRIPTION FACTOR MYB33-RELATED"/>
    <property type="match status" value="1"/>
</dbReference>
<dbReference type="PANTHER" id="PTHR47995:SF18">
    <property type="entry name" value="TRANSCRIPTION FACTOR MYB65"/>
    <property type="match status" value="1"/>
</dbReference>
<keyword evidence="3" id="KW-0805">Transcription regulation</keyword>
<evidence type="ECO:0000256" key="3">
    <source>
        <dbReference type="ARBA" id="ARBA00023015"/>
    </source>
</evidence>
<dbReference type="SUPFAM" id="SSF46689">
    <property type="entry name" value="Homeodomain-like"/>
    <property type="match status" value="1"/>
</dbReference>
<dbReference type="PROSITE" id="PS50090">
    <property type="entry name" value="MYB_LIKE"/>
    <property type="match status" value="1"/>
</dbReference>
<dbReference type="Gene3D" id="1.10.10.60">
    <property type="entry name" value="Homeodomain-like"/>
    <property type="match status" value="1"/>
</dbReference>
<dbReference type="GO" id="GO:0005634">
    <property type="term" value="C:nucleus"/>
    <property type="evidence" value="ECO:0007669"/>
    <property type="project" value="UniProtKB-SubCell"/>
</dbReference>
<dbReference type="InterPro" id="IPR041429">
    <property type="entry name" value="ITPK1_N"/>
</dbReference>
<evidence type="ECO:0000256" key="1">
    <source>
        <dbReference type="ARBA" id="ARBA00004123"/>
    </source>
</evidence>
<keyword evidence="5" id="KW-0804">Transcription</keyword>
<evidence type="ECO:0000256" key="5">
    <source>
        <dbReference type="ARBA" id="ARBA00023163"/>
    </source>
</evidence>
<name>A0A8J5HZF0_ZINOF</name>
<comment type="caution">
    <text evidence="9">The sequence shown here is derived from an EMBL/GenBank/DDBJ whole genome shotgun (WGS) entry which is preliminary data.</text>
</comment>
<dbReference type="PROSITE" id="PS51294">
    <property type="entry name" value="HTH_MYB"/>
    <property type="match status" value="1"/>
</dbReference>
<feature type="domain" description="HTH myb-type" evidence="8">
    <location>
        <begin position="1"/>
        <end position="44"/>
    </location>
</feature>
<sequence length="168" mass="18862">MKKKRRWSSAEDDILREYVKEHGEGNWHLIEKNSDLSRSGKSCWTEAGLRGLVFNLNLPLAEPSDRRFMVGYALLPKKQRSLIRPSLVSTTRDCGVYLVPVNQLYDGECKAQLADFAAKNPGVPIIDHPLAIERLHNHDRIAMLHQVSELNVPHGTETFGGPKPSVAP</sequence>
<dbReference type="AlphaFoldDB" id="A0A8J5HZF0"/>
<dbReference type="SMART" id="SM00717">
    <property type="entry name" value="SANT"/>
    <property type="match status" value="1"/>
</dbReference>